<dbReference type="GO" id="GO:0009307">
    <property type="term" value="P:DNA restriction-modification system"/>
    <property type="evidence" value="ECO:0007669"/>
    <property type="project" value="UniProtKB-KW"/>
</dbReference>
<feature type="domain" description="Type II methyltransferase M.TaqI-like" evidence="7">
    <location>
        <begin position="456"/>
        <end position="655"/>
    </location>
</feature>
<dbReference type="PANTHER" id="PTHR33841:SF1">
    <property type="entry name" value="DNA METHYLTRANSFERASE A"/>
    <property type="match status" value="1"/>
</dbReference>
<evidence type="ECO:0000256" key="3">
    <source>
        <dbReference type="ARBA" id="ARBA00022679"/>
    </source>
</evidence>
<proteinExistence type="predicted"/>
<keyword evidence="2 8" id="KW-0489">Methyltransferase</keyword>
<keyword evidence="3 8" id="KW-0808">Transferase</keyword>
<dbReference type="SUPFAM" id="SSF53335">
    <property type="entry name" value="S-adenosyl-L-methionine-dependent methyltransferases"/>
    <property type="match status" value="1"/>
</dbReference>
<comment type="catalytic activity">
    <reaction evidence="5">
        <text>a 2'-deoxyadenosine in DNA + S-adenosyl-L-methionine = an N(6)-methyl-2'-deoxyadenosine in DNA + S-adenosyl-L-homocysteine + H(+)</text>
        <dbReference type="Rhea" id="RHEA:15197"/>
        <dbReference type="Rhea" id="RHEA-COMP:12418"/>
        <dbReference type="Rhea" id="RHEA-COMP:12419"/>
        <dbReference type="ChEBI" id="CHEBI:15378"/>
        <dbReference type="ChEBI" id="CHEBI:57856"/>
        <dbReference type="ChEBI" id="CHEBI:59789"/>
        <dbReference type="ChEBI" id="CHEBI:90615"/>
        <dbReference type="ChEBI" id="CHEBI:90616"/>
        <dbReference type="EC" id="2.1.1.72"/>
    </reaction>
</comment>
<dbReference type="PANTHER" id="PTHR33841">
    <property type="entry name" value="DNA METHYLTRANSFERASE YEEA-RELATED"/>
    <property type="match status" value="1"/>
</dbReference>
<dbReference type="EC" id="2.1.1.72" evidence="1"/>
<dbReference type="Proteomes" id="UP000043763">
    <property type="component" value="Unassembled WGS sequence"/>
</dbReference>
<dbReference type="InterPro" id="IPR011639">
    <property type="entry name" value="MethylTrfase_TaqI-like_dom"/>
</dbReference>
<evidence type="ECO:0000256" key="5">
    <source>
        <dbReference type="ARBA" id="ARBA00047942"/>
    </source>
</evidence>
<keyword evidence="8" id="KW-0540">Nuclease</keyword>
<sequence>MYSKEEVYKKVEELVIKFRNNKDQYTNKNYNETETRRDFLDPFFEAFGWDVANRAGKSQTYRDVIHEDKVKVGKETKAPDYAFRIGGNRVFFVEAKKPGVNLKEDSLPAFQLRRYGWSAKLGISFLTDFEELAVYDCTRKPNINDKASTARIEYIHFEDYLNRFDFLYEILNKERIEQGSLEKYIAGTSNKKGTESVDIDFLNSLDNLRTKLASNIAKLNKNLSVRDLNYAVQQIIDRIIFLRAAEDRGIEEYGDLKRTCENKGESFYGNLLKIFEKADGRYNSGLFDFSKDSISSSIEIDNKVIKEIINELYYPLSPYEFSVISVEIIGNAYEQFLGKTITIGKNHSAKIELKPEVRKAGGVYYTPEYIVDYIVANTVGEAIKGKKPEEIANIKILDPACGSGSFLLGAYKYLLNYHIEYYNKIKDRAKFKGSKEDVIKENGDLTIWIKKQILRNNIFGVDIDSNAVEVTKLSLLMKCLEGESPASIQNNQDLFNERALPSLEDNIKCGNSLIGNDFYESQSVLDFDEETQYKINCFDWEDEFKNIFKGGGFDVVIGNPPYEITLGKENKEDYNTLKQTNNYIKIKYNTIQGEINLYKVFTEKMTKLINTNGLIGVIMPTGILTDKSNINLRNYILDTFSYLNIKHFPEKAKVFKNVTQDVSIYILSNNKKEIMLSKGLMNSDDLKSRYSVLIPKDIVIYLEKIPLINSSGEISLLSKLCKLDNFKKDNFVSFIEGEIHLTKFSDAIRSSKESENIFNLIRGDAVQRYLFLESKKDSFIDDKIVKSISSSKKLNDRNNVRLVYQQVVNTQKDRRLNFQLLENNSYVANTCGYVVNNSDYDIKYFLGLLNSKLLNWRYKLTSSNNHILTNELYNLPVPLLDMSNTQDKEMHDKMVTLVDSIIALNKKLAVEKNPNAVTMINRQINAVDKQIDALVYKLYNFIDEEVRIIEGE</sequence>
<evidence type="ECO:0000313" key="8">
    <source>
        <dbReference type="EMBL" id="CRF34525.1"/>
    </source>
</evidence>
<dbReference type="InterPro" id="IPR007409">
    <property type="entry name" value="Restrct_endonuc_type1_HsdR_N"/>
</dbReference>
<evidence type="ECO:0000256" key="2">
    <source>
        <dbReference type="ARBA" id="ARBA00022603"/>
    </source>
</evidence>
<dbReference type="InterPro" id="IPR002052">
    <property type="entry name" value="DNA_methylase_N6_adenine_CS"/>
</dbReference>
<dbReference type="Pfam" id="PF04313">
    <property type="entry name" value="HSDR_N"/>
    <property type="match status" value="1"/>
</dbReference>
<dbReference type="Gene3D" id="3.40.50.150">
    <property type="entry name" value="Vaccinia Virus protein VP39"/>
    <property type="match status" value="1"/>
</dbReference>
<dbReference type="GO" id="GO:0009007">
    <property type="term" value="F:site-specific DNA-methyltransferase (adenine-specific) activity"/>
    <property type="evidence" value="ECO:0007669"/>
    <property type="project" value="UniProtKB-EC"/>
</dbReference>
<dbReference type="GO" id="GO:0003677">
    <property type="term" value="F:DNA binding"/>
    <property type="evidence" value="ECO:0007669"/>
    <property type="project" value="UniProtKB-KW"/>
</dbReference>
<dbReference type="InterPro" id="IPR029063">
    <property type="entry name" value="SAM-dependent_MTases_sf"/>
</dbReference>
<dbReference type="GO" id="GO:0005524">
    <property type="term" value="F:ATP binding"/>
    <property type="evidence" value="ECO:0007669"/>
    <property type="project" value="UniProtKB-KW"/>
</dbReference>
<dbReference type="PROSITE" id="PS00092">
    <property type="entry name" value="N6_MTASE"/>
    <property type="match status" value="1"/>
</dbReference>
<evidence type="ECO:0000256" key="4">
    <source>
        <dbReference type="ARBA" id="ARBA00022691"/>
    </source>
</evidence>
<keyword evidence="9" id="KW-1185">Reference proteome</keyword>
<keyword evidence="4" id="KW-0949">S-adenosyl-L-methionine</keyword>
<dbReference type="InterPro" id="IPR050953">
    <property type="entry name" value="N4_N6_ade-DNA_methylase"/>
</dbReference>
<gene>
    <name evidence="8" type="ORF">BRSU_2075</name>
</gene>
<evidence type="ECO:0000259" key="6">
    <source>
        <dbReference type="Pfam" id="PF04313"/>
    </source>
</evidence>
<dbReference type="GO" id="GO:0009035">
    <property type="term" value="F:type I site-specific deoxyribonuclease activity"/>
    <property type="evidence" value="ECO:0007669"/>
    <property type="project" value="UniProtKB-EC"/>
</dbReference>
<dbReference type="AlphaFoldDB" id="A0A0G4K8R1"/>
<dbReference type="OrthoDB" id="32195at2"/>
<dbReference type="RefSeq" id="WP_048595266.1">
    <property type="nucleotide sequence ID" value="NZ_CVLB01000002.1"/>
</dbReference>
<name>A0A0G4K8R1_9SPIR</name>
<dbReference type="PRINTS" id="PR00507">
    <property type="entry name" value="N12N6MTFRASE"/>
</dbReference>
<evidence type="ECO:0000313" key="9">
    <source>
        <dbReference type="Proteomes" id="UP000043763"/>
    </source>
</evidence>
<keyword evidence="8" id="KW-0255">Endonuclease</keyword>
<protein>
    <recommendedName>
        <fullName evidence="1">site-specific DNA-methyltransferase (adenine-specific)</fullName>
        <ecNumber evidence="1">2.1.1.72</ecNumber>
    </recommendedName>
</protein>
<keyword evidence="8" id="KW-0378">Hydrolase</keyword>
<accession>A0A0G4K8R1</accession>
<dbReference type="Pfam" id="PF07669">
    <property type="entry name" value="Eco57I"/>
    <property type="match status" value="1"/>
</dbReference>
<dbReference type="Gene3D" id="3.90.1570.30">
    <property type="match status" value="1"/>
</dbReference>
<reference evidence="9" key="1">
    <citation type="submission" date="2015-04" db="EMBL/GenBank/DDBJ databases">
        <authorList>
            <person name="Mushtaq Mamoona"/>
        </authorList>
    </citation>
    <scope>NUCLEOTIDE SEQUENCE [LARGE SCALE GENOMIC DNA]</scope>
    <source>
        <strain evidence="9">AN4859/03</strain>
    </source>
</reference>
<feature type="domain" description="Restriction endonuclease type I HsdR N-terminal" evidence="6">
    <location>
        <begin position="64"/>
        <end position="142"/>
    </location>
</feature>
<dbReference type="GO" id="GO:0032259">
    <property type="term" value="P:methylation"/>
    <property type="evidence" value="ECO:0007669"/>
    <property type="project" value="UniProtKB-KW"/>
</dbReference>
<dbReference type="EMBL" id="CVLB01000002">
    <property type="protein sequence ID" value="CRF34525.1"/>
    <property type="molecule type" value="Genomic_DNA"/>
</dbReference>
<organism evidence="8 9">
    <name type="scientific">Brachyspira suanatina</name>
    <dbReference type="NCBI Taxonomy" id="381802"/>
    <lineage>
        <taxon>Bacteria</taxon>
        <taxon>Pseudomonadati</taxon>
        <taxon>Spirochaetota</taxon>
        <taxon>Spirochaetia</taxon>
        <taxon>Brachyspirales</taxon>
        <taxon>Brachyspiraceae</taxon>
        <taxon>Brachyspira</taxon>
    </lineage>
</organism>
<evidence type="ECO:0000259" key="7">
    <source>
        <dbReference type="Pfam" id="PF07669"/>
    </source>
</evidence>
<evidence type="ECO:0000256" key="1">
    <source>
        <dbReference type="ARBA" id="ARBA00011900"/>
    </source>
</evidence>